<dbReference type="Proteomes" id="UP000671828">
    <property type="component" value="Chromosome"/>
</dbReference>
<reference evidence="3" key="2">
    <citation type="submission" date="2021-04" db="EMBL/GenBank/DDBJ databases">
        <title>Saccharothrix algeriensis WGS.</title>
        <authorList>
            <person name="Stuskova K."/>
            <person name="Hakalova E."/>
            <person name="Tebbal A.B."/>
            <person name="Eichmeier A."/>
        </authorList>
    </citation>
    <scope>NUCLEOTIDE SEQUENCE</scope>
    <source>
        <strain evidence="3">NRRL B-24137</strain>
    </source>
</reference>
<dbReference type="EMBL" id="JAFBCL010000001">
    <property type="protein sequence ID" value="MBM7809320.1"/>
    <property type="molecule type" value="Genomic_DNA"/>
</dbReference>
<reference evidence="2 5" key="1">
    <citation type="submission" date="2021-01" db="EMBL/GenBank/DDBJ databases">
        <title>Sequencing the genomes of 1000 actinobacteria strains.</title>
        <authorList>
            <person name="Klenk H.-P."/>
        </authorList>
    </citation>
    <scope>NUCLEOTIDE SEQUENCE [LARGE SCALE GENOMIC DNA]</scope>
    <source>
        <strain evidence="2 5">DSM 44581</strain>
    </source>
</reference>
<protein>
    <recommendedName>
        <fullName evidence="6">DUF3558 domain-containing protein</fullName>
    </recommendedName>
</protein>
<feature type="chain" id="PRO_5035823475" description="DUF3558 domain-containing protein" evidence="1">
    <location>
        <begin position="29"/>
        <end position="333"/>
    </location>
</feature>
<proteinExistence type="predicted"/>
<evidence type="ECO:0000313" key="2">
    <source>
        <dbReference type="EMBL" id="MBM7809320.1"/>
    </source>
</evidence>
<evidence type="ECO:0000313" key="5">
    <source>
        <dbReference type="Proteomes" id="UP001195724"/>
    </source>
</evidence>
<evidence type="ECO:0000256" key="1">
    <source>
        <dbReference type="SAM" id="SignalP"/>
    </source>
</evidence>
<organism evidence="3 4">
    <name type="scientific">Saccharothrix algeriensis</name>
    <dbReference type="NCBI Taxonomy" id="173560"/>
    <lineage>
        <taxon>Bacteria</taxon>
        <taxon>Bacillati</taxon>
        <taxon>Actinomycetota</taxon>
        <taxon>Actinomycetes</taxon>
        <taxon>Pseudonocardiales</taxon>
        <taxon>Pseudonocardiaceae</taxon>
        <taxon>Saccharothrix</taxon>
    </lineage>
</organism>
<dbReference type="Pfam" id="PF12079">
    <property type="entry name" value="DUF3558"/>
    <property type="match status" value="1"/>
</dbReference>
<name>A0A8T8HYN9_9PSEU</name>
<accession>A0A8T8HYN9</accession>
<sequence length="333" mass="34643">MIRSRRWIPLAVGVVAVLGGCTTQVAGAPVPVPDPTFQPSPTAEPTAENLLGDLASLDPCGLIDPADLAPVGTAALDTPRSLDYCALTLTTPGGAKLELSVGMLTRLDSEDELVADYREYGDLRIAAETGGATWCTHHVVFTGLVALSASVDNYTDGRATPAEMCGVADHAARAVADRLAKGEEVEHRTLPVDSLGRLDACAAVVGVTVAKVPGLEKAEIERYPAGHQCRWSRDGGADPPRLRVTYTVGVPTAADGRHTAIEEVSGRRTAVSRSSTASAALCAAETAHIAFDGGEGLRELAVVVVTLPQGDQIDQACTAAKAVAAEVWPRLPR</sequence>
<evidence type="ECO:0000313" key="4">
    <source>
        <dbReference type="Proteomes" id="UP000671828"/>
    </source>
</evidence>
<keyword evidence="1" id="KW-0732">Signal</keyword>
<dbReference type="Proteomes" id="UP001195724">
    <property type="component" value="Unassembled WGS sequence"/>
</dbReference>
<dbReference type="EMBL" id="CP072788">
    <property type="protein sequence ID" value="QTR03662.1"/>
    <property type="molecule type" value="Genomic_DNA"/>
</dbReference>
<keyword evidence="5" id="KW-1185">Reference proteome</keyword>
<evidence type="ECO:0000313" key="3">
    <source>
        <dbReference type="EMBL" id="QTR03662.1"/>
    </source>
</evidence>
<dbReference type="PROSITE" id="PS51257">
    <property type="entry name" value="PROKAR_LIPOPROTEIN"/>
    <property type="match status" value="1"/>
</dbReference>
<dbReference type="AlphaFoldDB" id="A0A8T8HYN9"/>
<gene>
    <name evidence="3" type="ORF">J7S33_00980</name>
    <name evidence="2" type="ORF">JOE68_000185</name>
</gene>
<dbReference type="InterPro" id="IPR024520">
    <property type="entry name" value="DUF3558"/>
</dbReference>
<feature type="signal peptide" evidence="1">
    <location>
        <begin position="1"/>
        <end position="28"/>
    </location>
</feature>
<dbReference type="RefSeq" id="WP_204840439.1">
    <property type="nucleotide sequence ID" value="NZ_JAFBCL010000001.1"/>
</dbReference>
<evidence type="ECO:0008006" key="6">
    <source>
        <dbReference type="Google" id="ProtNLM"/>
    </source>
</evidence>